<gene>
    <name evidence="4" type="ORF">U5817_12515</name>
</gene>
<evidence type="ECO:0000256" key="1">
    <source>
        <dbReference type="ARBA" id="ARBA00008791"/>
    </source>
</evidence>
<dbReference type="Gene3D" id="3.40.50.620">
    <property type="entry name" value="HUPs"/>
    <property type="match status" value="2"/>
</dbReference>
<dbReference type="SUPFAM" id="SSF52402">
    <property type="entry name" value="Adenine nucleotide alpha hydrolases-like"/>
    <property type="match status" value="2"/>
</dbReference>
<dbReference type="RefSeq" id="WP_407280963.1">
    <property type="nucleotide sequence ID" value="NZ_CP141259.1"/>
</dbReference>
<accession>A0ABZ1AUB5</accession>
<dbReference type="InterPro" id="IPR006015">
    <property type="entry name" value="Universal_stress_UspA"/>
</dbReference>
<dbReference type="Pfam" id="PF00582">
    <property type="entry name" value="Usp"/>
    <property type="match status" value="2"/>
</dbReference>
<feature type="domain" description="UspA" evidence="3">
    <location>
        <begin position="203"/>
        <end position="342"/>
    </location>
</feature>
<dbReference type="InterPro" id="IPR014729">
    <property type="entry name" value="Rossmann-like_a/b/a_fold"/>
</dbReference>
<feature type="region of interest" description="Disordered" evidence="2">
    <location>
        <begin position="239"/>
        <end position="260"/>
    </location>
</feature>
<feature type="domain" description="UspA" evidence="3">
    <location>
        <begin position="58"/>
        <end position="188"/>
    </location>
</feature>
<dbReference type="CDD" id="cd00293">
    <property type="entry name" value="USP-like"/>
    <property type="match status" value="2"/>
</dbReference>
<sequence length="342" mass="36485">MLESIEQQLEGTLFQSIGGDMDVTTDFVNWEMVERDQFGRVVGLAAHVGEETHRLPVHRVLAPVDGSPASLAALRVAAGMTGHSAGSALHVLNVQTIIGNTSDDNTLMHAGLADTEDARRILDETDGRYHLQLTSGNPADAILAYARRQRITEIVMGADGAGSVASALLGSVALDVLENTDIAVTLVKSRFSARQCAAGAGDLLVVCDGSAGSLRALHHTLEHSGRLTDGPRIHLLNVHRTDDGPFRGRPPARDPDTRSGDRERALLASDAALHTHDVAPANYEIHVAHGEPVEEILELATRIDCGRIVMASQGIGWFAGLMSSSISWSVLYRTAIPITLVK</sequence>
<evidence type="ECO:0000313" key="4">
    <source>
        <dbReference type="EMBL" id="WRL48834.1"/>
    </source>
</evidence>
<comment type="similarity">
    <text evidence="1">Belongs to the universal stress protein A family.</text>
</comment>
<evidence type="ECO:0000256" key="2">
    <source>
        <dbReference type="SAM" id="MobiDB-lite"/>
    </source>
</evidence>
<dbReference type="EMBL" id="CP141259">
    <property type="protein sequence ID" value="WRL48834.1"/>
    <property type="molecule type" value="Genomic_DNA"/>
</dbReference>
<evidence type="ECO:0000259" key="3">
    <source>
        <dbReference type="Pfam" id="PF00582"/>
    </source>
</evidence>
<reference evidence="4 5" key="1">
    <citation type="submission" date="2023-12" db="EMBL/GenBank/DDBJ databases">
        <title>A. evansii MAY27, complete genome.</title>
        <authorList>
            <person name="Wang Y."/>
        </authorList>
    </citation>
    <scope>NUCLEOTIDE SEQUENCE [LARGE SCALE GENOMIC DNA]</scope>
    <source>
        <strain evidence="4 5">MAY27</strain>
    </source>
</reference>
<dbReference type="PANTHER" id="PTHR46268">
    <property type="entry name" value="STRESS RESPONSE PROTEIN NHAX"/>
    <property type="match status" value="1"/>
</dbReference>
<dbReference type="PRINTS" id="PR01438">
    <property type="entry name" value="UNVRSLSTRESS"/>
</dbReference>
<dbReference type="Proteomes" id="UP001626593">
    <property type="component" value="Chromosome"/>
</dbReference>
<name>A0ABZ1AUB5_AROEV</name>
<keyword evidence="5" id="KW-1185">Reference proteome</keyword>
<proteinExistence type="inferred from homology"/>
<organism evidence="4 5">
    <name type="scientific">Aromatoleum evansii</name>
    <name type="common">Azoarcus evansii</name>
    <dbReference type="NCBI Taxonomy" id="59406"/>
    <lineage>
        <taxon>Bacteria</taxon>
        <taxon>Pseudomonadati</taxon>
        <taxon>Pseudomonadota</taxon>
        <taxon>Betaproteobacteria</taxon>
        <taxon>Rhodocyclales</taxon>
        <taxon>Rhodocyclaceae</taxon>
        <taxon>Aromatoleum</taxon>
    </lineage>
</organism>
<protein>
    <submittedName>
        <fullName evidence="4">Universal stress protein</fullName>
    </submittedName>
</protein>
<dbReference type="InterPro" id="IPR006016">
    <property type="entry name" value="UspA"/>
</dbReference>
<dbReference type="PANTHER" id="PTHR46268:SF6">
    <property type="entry name" value="UNIVERSAL STRESS PROTEIN UP12"/>
    <property type="match status" value="1"/>
</dbReference>
<evidence type="ECO:0000313" key="5">
    <source>
        <dbReference type="Proteomes" id="UP001626593"/>
    </source>
</evidence>